<dbReference type="RefSeq" id="WP_053884262.1">
    <property type="nucleotide sequence ID" value="NZ_BHZP01000056.1"/>
</dbReference>
<accession>A0A0A8J542</accession>
<keyword evidence="2" id="KW-0808">Transferase</keyword>
<reference evidence="1" key="2">
    <citation type="submission" date="2015-01" db="EMBL/GenBank/DDBJ databases">
        <authorList>
            <person name="Xiang T."/>
            <person name="Song Y."/>
            <person name="Huang L."/>
            <person name="Wang B."/>
            <person name="Wu P."/>
        </authorList>
    </citation>
    <scope>NUCLEOTIDE SEQUENCE</scope>
    <source>
        <strain evidence="1">H 708b</strain>
    </source>
</reference>
<sequence length="529" mass="61317">MLSKIKTILRYLKPYQRDEIENKFVELNSGLWKSEKSTRIQTNRKKEYCLVEGIIACPASIMDKARIAKAIQQETGVQPVVYIRGFNITGSNVSHIYNSFNINHFYCWWRGFFHPKVFVPAVIATLKTMLGSRSAKSLINLNYRGVEIGDLIYDTLIRFRPNEYTVKKIEVKHLRLIFRSFLTFHNNELMLEKYNPKYLVTSHNVYAEFGMLPRQIRHHNNGIVFLKDIYAYKCYGPAINIKEHFLKPTQEAFLQNLHAIDFVDRAYKYFYDRLEGNVDQIDVKNAYQNKKKYSIEQLKSIYPKVDIRKKNVVVMSHAFSDSPHVGEGLLFNDYYDFLEKTLIRLNKNRNINCFVKAHPSSYMWNEKGGVESLIEANQLDNIYMMPVDLNTNSIADFADSIVTAKGTAGLEFSCLGIPAVTAGKGYYAGFGITLEPESVQSYYNILDSISGLAKLDDEVRKRALVLLYMVSLSRRHSDILPKQHIMPHENYNDVYLSKYQEIIANIENNIPMRDGFYEEVIQDVVKNHD</sequence>
<dbReference type="Pfam" id="PF05159">
    <property type="entry name" value="Capsule_synth"/>
    <property type="match status" value="1"/>
</dbReference>
<organism evidence="2">
    <name type="scientific">Escherichia coli</name>
    <dbReference type="NCBI Taxonomy" id="562"/>
    <lineage>
        <taxon>Bacteria</taxon>
        <taxon>Pseudomonadati</taxon>
        <taxon>Pseudomonadota</taxon>
        <taxon>Gammaproteobacteria</taxon>
        <taxon>Enterobacterales</taxon>
        <taxon>Enterobacteriaceae</taxon>
        <taxon>Escherichia</taxon>
    </lineage>
</organism>
<evidence type="ECO:0000313" key="1">
    <source>
        <dbReference type="EMBL" id="AJR19455.1"/>
    </source>
</evidence>
<dbReference type="AlphaFoldDB" id="A0A0A8J542"/>
<proteinExistence type="predicted"/>
<dbReference type="EMBL" id="AB812048">
    <property type="protein sequence ID" value="BAQ01514.1"/>
    <property type="molecule type" value="Genomic_DNA"/>
</dbReference>
<dbReference type="GO" id="GO:0015774">
    <property type="term" value="P:polysaccharide transport"/>
    <property type="evidence" value="ECO:0007669"/>
    <property type="project" value="InterPro"/>
</dbReference>
<name>A0A0A8J542_ECOLX</name>
<dbReference type="GO" id="GO:0000271">
    <property type="term" value="P:polysaccharide biosynthetic process"/>
    <property type="evidence" value="ECO:0007669"/>
    <property type="project" value="InterPro"/>
</dbReference>
<protein>
    <submittedName>
        <fullName evidence="1">Capsule polysaccharide biosynthesis protein</fullName>
    </submittedName>
    <submittedName>
        <fullName evidence="2">Putative glycosyltransferase</fullName>
    </submittedName>
</protein>
<dbReference type="GO" id="GO:0016740">
    <property type="term" value="F:transferase activity"/>
    <property type="evidence" value="ECO:0007669"/>
    <property type="project" value="UniProtKB-KW"/>
</dbReference>
<reference evidence="1" key="3">
    <citation type="journal article" date="2016" name="PLoS ONE">
        <title>Comparison of O-Antigen Gene Clusters of All O-Serogroups of Escherichia coli and Proposal for Adopting a New Nomenclature for O-Typing.</title>
        <authorList>
            <person name="DebRoy C."/>
            <person name="Fratamico P.M."/>
            <person name="Yan X."/>
            <person name="Baranzoni G."/>
            <person name="Liu Y."/>
            <person name="Needleman D.S."/>
            <person name="Tebbs R."/>
            <person name="O'Connell C.D."/>
            <person name="Allred A."/>
            <person name="Swimley M."/>
            <person name="Mwangi M."/>
            <person name="Kapur V."/>
            <person name="Raygoza Garay J.A."/>
            <person name="Roberts E.L."/>
            <person name="Katani R."/>
        </authorList>
    </citation>
    <scope>NUCLEOTIDE SEQUENCE</scope>
    <source>
        <strain evidence="1">H 708b</strain>
    </source>
</reference>
<dbReference type="InterPro" id="IPR007833">
    <property type="entry name" value="Capsule_polysaccharide_synth"/>
</dbReference>
<reference evidence="2" key="1">
    <citation type="journal article" date="2014" name="DNA Res.">
        <title>A complete view of the genetic diversity of the Escherichia coli O-antigen biosynthesis gene cluster.</title>
        <authorList>
            <person name="Iguchi A."/>
            <person name="Iyoda S."/>
            <person name="Kikuchi T."/>
            <person name="Ogura Y."/>
            <person name="Katsura K."/>
            <person name="Ohnishi M."/>
            <person name="Hayashi T."/>
            <person name="Thomson N.R."/>
        </authorList>
    </citation>
    <scope>NUCLEOTIDE SEQUENCE</scope>
    <source>
        <strain evidence="2">H708b</strain>
    </source>
</reference>
<dbReference type="EMBL" id="KP710597">
    <property type="protein sequence ID" value="AJR19455.1"/>
    <property type="molecule type" value="Genomic_DNA"/>
</dbReference>
<evidence type="ECO:0000313" key="2">
    <source>
        <dbReference type="EMBL" id="BAQ01514.1"/>
    </source>
</evidence>